<evidence type="ECO:0000313" key="3">
    <source>
        <dbReference type="EMBL" id="MBN8662473.1"/>
    </source>
</evidence>
<dbReference type="Proteomes" id="UP000664277">
    <property type="component" value="Unassembled WGS sequence"/>
</dbReference>
<evidence type="ECO:0000313" key="4">
    <source>
        <dbReference type="Proteomes" id="UP000664277"/>
    </source>
</evidence>
<feature type="signal peptide" evidence="2">
    <location>
        <begin position="1"/>
        <end position="20"/>
    </location>
</feature>
<feature type="region of interest" description="Disordered" evidence="1">
    <location>
        <begin position="59"/>
        <end position="147"/>
    </location>
</feature>
<gene>
    <name evidence="3" type="ORF">J0M35_19040</name>
</gene>
<keyword evidence="2" id="KW-0732">Signal</keyword>
<evidence type="ECO:0000256" key="1">
    <source>
        <dbReference type="SAM" id="MobiDB-lite"/>
    </source>
</evidence>
<sequence length="426" mass="44733">MKASPVIALCLALSTFGAFGGGSVCYGYNHGELLAEGGGAASGTNEGGSSRTFRLKRGAPEPVLQPSVPSLDSQAEVEAGTASPASAGGAASASTSTLPASSPGSSSASSSASTLSSSTPGTSSGSGSASSTLPGSAPSPSTPLQGGVIENRKFQGVSAVDGLSGRTGITGPIPTTLGAGVATTDSVPAVYQGWLSQAHPQFFLGLSKMSERELVIVTDKYDQTERTLSDTGFRFTEVDKKDFQSFDLTGVKVLVIDCGPRNLSYQSSLKVREFVIKGGYLFTTDWMLDRLNQKFFPGYIAWTGVMNRQRMYDAHIVGEHPSLFQHVATNAYWKMDTHCHLIKILRPDAVRVLAKSDGLAREDGDGVLACVFQYGRGYVLHMTAHFDRSQSTNRYSLPDPAPVIGISLRQAIAINFVVAGLSGNKL</sequence>
<feature type="chain" id="PRO_5035254167" evidence="2">
    <location>
        <begin position="21"/>
        <end position="426"/>
    </location>
</feature>
<reference evidence="3" key="1">
    <citation type="submission" date="2021-02" db="EMBL/GenBank/DDBJ databases">
        <title>Genome-Resolved Metagenomics of a Microbial Community Performing Photosynthetic Biological Nutrient Removal.</title>
        <authorList>
            <person name="Mcdaniel E.A."/>
        </authorList>
    </citation>
    <scope>NUCLEOTIDE SEQUENCE</scope>
    <source>
        <strain evidence="3">UWPOB_OBS1</strain>
    </source>
</reference>
<dbReference type="AlphaFoldDB" id="A0A8J7TPX4"/>
<evidence type="ECO:0000256" key="2">
    <source>
        <dbReference type="SAM" id="SignalP"/>
    </source>
</evidence>
<proteinExistence type="predicted"/>
<comment type="caution">
    <text evidence="3">The sequence shown here is derived from an EMBL/GenBank/DDBJ whole genome shotgun (WGS) entry which is preliminary data.</text>
</comment>
<protein>
    <submittedName>
        <fullName evidence="3">Uncharacterized protein</fullName>
    </submittedName>
</protein>
<name>A0A8J7TPX4_9BACT</name>
<organism evidence="3 4">
    <name type="scientific">Candidatus Obscuribacter phosphatis</name>
    <dbReference type="NCBI Taxonomy" id="1906157"/>
    <lineage>
        <taxon>Bacteria</taxon>
        <taxon>Bacillati</taxon>
        <taxon>Candidatus Melainabacteria</taxon>
        <taxon>Candidatus Obscuribacterales</taxon>
        <taxon>Candidatus Obscuribacteraceae</taxon>
        <taxon>Candidatus Obscuribacter</taxon>
    </lineage>
</organism>
<feature type="compositionally biased region" description="Low complexity" evidence="1">
    <location>
        <begin position="79"/>
        <end position="144"/>
    </location>
</feature>
<dbReference type="EMBL" id="JAFLCK010000040">
    <property type="protein sequence ID" value="MBN8662473.1"/>
    <property type="molecule type" value="Genomic_DNA"/>
</dbReference>
<accession>A0A8J7TPX4</accession>